<reference evidence="1" key="1">
    <citation type="submission" date="2021-03" db="EMBL/GenBank/DDBJ databases">
        <authorList>
            <person name="Li Z."/>
            <person name="Yang C."/>
        </authorList>
    </citation>
    <scope>NUCLEOTIDE SEQUENCE</scope>
    <source>
        <strain evidence="1">Dzin_1.0</strain>
        <tissue evidence="1">Leaf</tissue>
    </source>
</reference>
<accession>A0A9D5H6R3</accession>
<evidence type="ECO:0000313" key="2">
    <source>
        <dbReference type="Proteomes" id="UP001085076"/>
    </source>
</evidence>
<comment type="caution">
    <text evidence="1">The sequence shown here is derived from an EMBL/GenBank/DDBJ whole genome shotgun (WGS) entry which is preliminary data.</text>
</comment>
<dbReference type="EMBL" id="JAGGNH010000008">
    <property type="protein sequence ID" value="KAJ0965401.1"/>
    <property type="molecule type" value="Genomic_DNA"/>
</dbReference>
<keyword evidence="2" id="KW-1185">Reference proteome</keyword>
<gene>
    <name evidence="1" type="ORF">J5N97_026539</name>
</gene>
<dbReference type="Proteomes" id="UP001085076">
    <property type="component" value="Miscellaneous, Linkage group lg08"/>
</dbReference>
<dbReference type="AlphaFoldDB" id="A0A9D5H6R3"/>
<reference evidence="1" key="2">
    <citation type="journal article" date="2022" name="Hortic Res">
        <title>The genome of Dioscorea zingiberensis sheds light on the biosynthesis, origin and evolution of the medicinally important diosgenin saponins.</title>
        <authorList>
            <person name="Li Y."/>
            <person name="Tan C."/>
            <person name="Li Z."/>
            <person name="Guo J."/>
            <person name="Li S."/>
            <person name="Chen X."/>
            <person name="Wang C."/>
            <person name="Dai X."/>
            <person name="Yang H."/>
            <person name="Song W."/>
            <person name="Hou L."/>
            <person name="Xu J."/>
            <person name="Tong Z."/>
            <person name="Xu A."/>
            <person name="Yuan X."/>
            <person name="Wang W."/>
            <person name="Yang Q."/>
            <person name="Chen L."/>
            <person name="Sun Z."/>
            <person name="Wang K."/>
            <person name="Pan B."/>
            <person name="Chen J."/>
            <person name="Bao Y."/>
            <person name="Liu F."/>
            <person name="Qi X."/>
            <person name="Gang D.R."/>
            <person name="Wen J."/>
            <person name="Li J."/>
        </authorList>
    </citation>
    <scope>NUCLEOTIDE SEQUENCE</scope>
    <source>
        <strain evidence="1">Dzin_1.0</strain>
    </source>
</reference>
<evidence type="ECO:0000313" key="1">
    <source>
        <dbReference type="EMBL" id="KAJ0965401.1"/>
    </source>
</evidence>
<name>A0A9D5H6R3_9LILI</name>
<organism evidence="1 2">
    <name type="scientific">Dioscorea zingiberensis</name>
    <dbReference type="NCBI Taxonomy" id="325984"/>
    <lineage>
        <taxon>Eukaryota</taxon>
        <taxon>Viridiplantae</taxon>
        <taxon>Streptophyta</taxon>
        <taxon>Embryophyta</taxon>
        <taxon>Tracheophyta</taxon>
        <taxon>Spermatophyta</taxon>
        <taxon>Magnoliopsida</taxon>
        <taxon>Liliopsida</taxon>
        <taxon>Dioscoreales</taxon>
        <taxon>Dioscoreaceae</taxon>
        <taxon>Dioscorea</taxon>
    </lineage>
</organism>
<proteinExistence type="predicted"/>
<sequence>MELVFGSALHLRLRRPSLVSLSSSRSSYGYNNLSSSWSLDRTSSSRYFFPRFSSSSRRVVIPVSISACAVSVHPAEKERFPADIEVTETKLPHSSVSSLSHLTRTLTRLLLFIEILVDNVHLNWVLASCKLQRNSVFELGCSILYFVFGELSLMQNGERLNRTRSECGIVSLCSGALDMVPYRTRYECATNRLCSDSPELILYKHFTRETNGMIPLLVDNLHSLE</sequence>
<protein>
    <submittedName>
        <fullName evidence="1">Uncharacterized protein</fullName>
    </submittedName>
</protein>